<accession>A0A9P7BIL9</accession>
<reference evidence="1" key="1">
    <citation type="journal article" date="2020" name="Microb. Genom.">
        <title>Genetic diversity of clinical and environmental Mucorales isolates obtained from an investigation of mucormycosis cases among solid organ transplant recipients.</title>
        <authorList>
            <person name="Nguyen M.H."/>
            <person name="Kaul D."/>
            <person name="Muto C."/>
            <person name="Cheng S.J."/>
            <person name="Richter R.A."/>
            <person name="Bruno V.M."/>
            <person name="Liu G."/>
            <person name="Beyhan S."/>
            <person name="Sundermann A.J."/>
            <person name="Mounaud S."/>
            <person name="Pasculle A.W."/>
            <person name="Nierman W.C."/>
            <person name="Driscoll E."/>
            <person name="Cumbie R."/>
            <person name="Clancy C.J."/>
            <person name="Dupont C.L."/>
        </authorList>
    </citation>
    <scope>NUCLEOTIDE SEQUENCE</scope>
    <source>
        <strain evidence="1">GL11</strain>
    </source>
</reference>
<evidence type="ECO:0000313" key="1">
    <source>
        <dbReference type="EMBL" id="KAG1273471.1"/>
    </source>
</evidence>
<sequence>MRAGCAGNTRIDIVAHRPGPPVLYAMVSRNDTRNHDNHFAARHRSVQIQHDASGAASIPRCTGRVPLQVPHRGRRLAPLSG</sequence>
<dbReference type="AlphaFoldDB" id="A0A9P7BIL9"/>
<gene>
    <name evidence="1" type="ORF">G6F64_015346</name>
</gene>
<name>A0A9P7BIL9_RHIOR</name>
<organism evidence="1 2">
    <name type="scientific">Rhizopus oryzae</name>
    <name type="common">Mucormycosis agent</name>
    <name type="synonym">Rhizopus arrhizus var. delemar</name>
    <dbReference type="NCBI Taxonomy" id="64495"/>
    <lineage>
        <taxon>Eukaryota</taxon>
        <taxon>Fungi</taxon>
        <taxon>Fungi incertae sedis</taxon>
        <taxon>Mucoromycota</taxon>
        <taxon>Mucoromycotina</taxon>
        <taxon>Mucoromycetes</taxon>
        <taxon>Mucorales</taxon>
        <taxon>Mucorineae</taxon>
        <taxon>Rhizopodaceae</taxon>
        <taxon>Rhizopus</taxon>
    </lineage>
</organism>
<evidence type="ECO:0000313" key="2">
    <source>
        <dbReference type="Proteomes" id="UP000716291"/>
    </source>
</evidence>
<dbReference type="Proteomes" id="UP000716291">
    <property type="component" value="Unassembled WGS sequence"/>
</dbReference>
<protein>
    <submittedName>
        <fullName evidence="1">Uncharacterized protein</fullName>
    </submittedName>
</protein>
<keyword evidence="2" id="KW-1185">Reference proteome</keyword>
<proteinExistence type="predicted"/>
<dbReference type="EMBL" id="JAANQT010012927">
    <property type="protein sequence ID" value="KAG1273471.1"/>
    <property type="molecule type" value="Genomic_DNA"/>
</dbReference>
<comment type="caution">
    <text evidence="1">The sequence shown here is derived from an EMBL/GenBank/DDBJ whole genome shotgun (WGS) entry which is preliminary data.</text>
</comment>